<name>A0A0Q3LNV2_BRADI</name>
<evidence type="ECO:0000313" key="2">
    <source>
        <dbReference type="EMBL" id="KQJ94165.2"/>
    </source>
</evidence>
<feature type="compositionally biased region" description="Basic residues" evidence="1">
    <location>
        <begin position="40"/>
        <end position="53"/>
    </location>
</feature>
<dbReference type="InParanoid" id="A0A0Q3LNV2"/>
<evidence type="ECO:0000313" key="3">
    <source>
        <dbReference type="EnsemblPlants" id="KQJ94165"/>
    </source>
</evidence>
<evidence type="ECO:0000256" key="1">
    <source>
        <dbReference type="SAM" id="MobiDB-lite"/>
    </source>
</evidence>
<gene>
    <name evidence="2" type="ORF">BRADI_3g08946v3</name>
</gene>
<feature type="region of interest" description="Disordered" evidence="1">
    <location>
        <begin position="25"/>
        <end position="60"/>
    </location>
</feature>
<dbReference type="Gramene" id="KQJ94165">
    <property type="protein sequence ID" value="KQJ94165"/>
    <property type="gene ID" value="BRADI_3g08946v3"/>
</dbReference>
<evidence type="ECO:0000313" key="4">
    <source>
        <dbReference type="Proteomes" id="UP000008810"/>
    </source>
</evidence>
<keyword evidence="4" id="KW-1185">Reference proteome</keyword>
<accession>A0A0Q3LNV2</accession>
<dbReference type="Proteomes" id="UP000008810">
    <property type="component" value="Chromosome 3"/>
</dbReference>
<organism evidence="2">
    <name type="scientific">Brachypodium distachyon</name>
    <name type="common">Purple false brome</name>
    <name type="synonym">Trachynia distachya</name>
    <dbReference type="NCBI Taxonomy" id="15368"/>
    <lineage>
        <taxon>Eukaryota</taxon>
        <taxon>Viridiplantae</taxon>
        <taxon>Streptophyta</taxon>
        <taxon>Embryophyta</taxon>
        <taxon>Tracheophyta</taxon>
        <taxon>Spermatophyta</taxon>
        <taxon>Magnoliopsida</taxon>
        <taxon>Liliopsida</taxon>
        <taxon>Poales</taxon>
        <taxon>Poaceae</taxon>
        <taxon>BOP clade</taxon>
        <taxon>Pooideae</taxon>
        <taxon>Stipodae</taxon>
        <taxon>Brachypodieae</taxon>
        <taxon>Brachypodium</taxon>
    </lineage>
</organism>
<reference evidence="2 3" key="1">
    <citation type="journal article" date="2010" name="Nature">
        <title>Genome sequencing and analysis of the model grass Brachypodium distachyon.</title>
        <authorList>
            <consortium name="International Brachypodium Initiative"/>
        </authorList>
    </citation>
    <scope>NUCLEOTIDE SEQUENCE [LARGE SCALE GENOMIC DNA]</scope>
    <source>
        <strain evidence="2 3">Bd21</strain>
    </source>
</reference>
<reference evidence="3" key="3">
    <citation type="submission" date="2018-08" db="UniProtKB">
        <authorList>
            <consortium name="EnsemblPlants"/>
        </authorList>
    </citation>
    <scope>IDENTIFICATION</scope>
    <source>
        <strain evidence="3">cv. Bd21</strain>
    </source>
</reference>
<protein>
    <submittedName>
        <fullName evidence="2 3">Uncharacterized protein</fullName>
    </submittedName>
</protein>
<dbReference type="EnsemblPlants" id="KQJ94165">
    <property type="protein sequence ID" value="KQJ94165"/>
    <property type="gene ID" value="BRADI_3g08946v3"/>
</dbReference>
<proteinExistence type="predicted"/>
<dbReference type="EMBL" id="CM000882">
    <property type="protein sequence ID" value="KQJ94165.2"/>
    <property type="molecule type" value="Genomic_DNA"/>
</dbReference>
<dbReference type="AlphaFoldDB" id="A0A0Q3LNV2"/>
<reference evidence="2" key="2">
    <citation type="submission" date="2017-06" db="EMBL/GenBank/DDBJ databases">
        <title>WGS assembly of Brachypodium distachyon.</title>
        <authorList>
            <consortium name="The International Brachypodium Initiative"/>
            <person name="Lucas S."/>
            <person name="Harmon-Smith M."/>
            <person name="Lail K."/>
            <person name="Tice H."/>
            <person name="Grimwood J."/>
            <person name="Bruce D."/>
            <person name="Barry K."/>
            <person name="Shu S."/>
            <person name="Lindquist E."/>
            <person name="Wang M."/>
            <person name="Pitluck S."/>
            <person name="Vogel J.P."/>
            <person name="Garvin D.F."/>
            <person name="Mockler T.C."/>
            <person name="Schmutz J."/>
            <person name="Rokhsar D."/>
            <person name="Bevan M.W."/>
        </authorList>
    </citation>
    <scope>NUCLEOTIDE SEQUENCE</scope>
    <source>
        <strain evidence="2">Bd21</strain>
    </source>
</reference>
<sequence length="81" mass="9160">MNPASACAPARGRRSFCHARRRLRPFAAGDRLRPSPPRPAPRRSRDRLRRRPLPRLPSRLSLSNSMILHVSLGGSVHDSWS</sequence>